<proteinExistence type="predicted"/>
<evidence type="ECO:0000313" key="2">
    <source>
        <dbReference type="Proteomes" id="UP000814128"/>
    </source>
</evidence>
<keyword evidence="2" id="KW-1185">Reference proteome</keyword>
<evidence type="ECO:0000313" key="1">
    <source>
        <dbReference type="EMBL" id="KAI0035282.1"/>
    </source>
</evidence>
<name>A0ACB8QUE4_9AGAM</name>
<dbReference type="EMBL" id="MU273487">
    <property type="protein sequence ID" value="KAI0035282.1"/>
    <property type="molecule type" value="Genomic_DNA"/>
</dbReference>
<organism evidence="1 2">
    <name type="scientific">Vararia minispora EC-137</name>
    <dbReference type="NCBI Taxonomy" id="1314806"/>
    <lineage>
        <taxon>Eukaryota</taxon>
        <taxon>Fungi</taxon>
        <taxon>Dikarya</taxon>
        <taxon>Basidiomycota</taxon>
        <taxon>Agaricomycotina</taxon>
        <taxon>Agaricomycetes</taxon>
        <taxon>Russulales</taxon>
        <taxon>Lachnocladiaceae</taxon>
        <taxon>Vararia</taxon>
    </lineage>
</organism>
<reference evidence="1" key="2">
    <citation type="journal article" date="2022" name="New Phytol.">
        <title>Evolutionary transition to the ectomycorrhizal habit in the genomes of a hyperdiverse lineage of mushroom-forming fungi.</title>
        <authorList>
            <person name="Looney B."/>
            <person name="Miyauchi S."/>
            <person name="Morin E."/>
            <person name="Drula E."/>
            <person name="Courty P.E."/>
            <person name="Kohler A."/>
            <person name="Kuo A."/>
            <person name="LaButti K."/>
            <person name="Pangilinan J."/>
            <person name="Lipzen A."/>
            <person name="Riley R."/>
            <person name="Andreopoulos W."/>
            <person name="He G."/>
            <person name="Johnson J."/>
            <person name="Nolan M."/>
            <person name="Tritt A."/>
            <person name="Barry K.W."/>
            <person name="Grigoriev I.V."/>
            <person name="Nagy L.G."/>
            <person name="Hibbett D."/>
            <person name="Henrissat B."/>
            <person name="Matheny P.B."/>
            <person name="Labbe J."/>
            <person name="Martin F.M."/>
        </authorList>
    </citation>
    <scope>NUCLEOTIDE SEQUENCE</scope>
    <source>
        <strain evidence="1">EC-137</strain>
    </source>
</reference>
<accession>A0ACB8QUE4</accession>
<gene>
    <name evidence="1" type="ORF">K488DRAFT_43725</name>
</gene>
<dbReference type="Proteomes" id="UP000814128">
    <property type="component" value="Unassembled WGS sequence"/>
</dbReference>
<reference evidence="1" key="1">
    <citation type="submission" date="2021-02" db="EMBL/GenBank/DDBJ databases">
        <authorList>
            <consortium name="DOE Joint Genome Institute"/>
            <person name="Ahrendt S."/>
            <person name="Looney B.P."/>
            <person name="Miyauchi S."/>
            <person name="Morin E."/>
            <person name="Drula E."/>
            <person name="Courty P.E."/>
            <person name="Chicoki N."/>
            <person name="Fauchery L."/>
            <person name="Kohler A."/>
            <person name="Kuo A."/>
            <person name="Labutti K."/>
            <person name="Pangilinan J."/>
            <person name="Lipzen A."/>
            <person name="Riley R."/>
            <person name="Andreopoulos W."/>
            <person name="He G."/>
            <person name="Johnson J."/>
            <person name="Barry K.W."/>
            <person name="Grigoriev I.V."/>
            <person name="Nagy L."/>
            <person name="Hibbett D."/>
            <person name="Henrissat B."/>
            <person name="Matheny P.B."/>
            <person name="Labbe J."/>
            <person name="Martin F."/>
        </authorList>
    </citation>
    <scope>NUCLEOTIDE SEQUENCE</scope>
    <source>
        <strain evidence="1">EC-137</strain>
    </source>
</reference>
<protein>
    <submittedName>
        <fullName evidence="1">FAD/NAD-P-binding domain-containing protein</fullName>
    </submittedName>
</protein>
<comment type="caution">
    <text evidence="1">The sequence shown here is derived from an EMBL/GenBank/DDBJ whole genome shotgun (WGS) entry which is preliminary data.</text>
</comment>
<sequence>MKLFVLPLLISTAVSAWEFPFADLFSGTVLKQQPFSAPSPSSEPEPTSAVPRVAVIGAGAAGSSAAFWISKAKQRFGIDVEVDIFEKSDYVGGRSTTVQPFNDSAYAPMELGASIFVEINKNMWRASNEFNLTRIGFTGDDGEGMGIWDGSQFLFTEGDLGWTGPLSSWYDTIKVLWRYGFASPTKARALVKNLTDSFVTLYDSNSPRWSNISSIVEHLGWDAQVSQTGLDYFTAHGVSEKFAREIITAATRVNYAQDVDTIHGLEAAVSLAASGAAAVEGGNWRVFDQFVKRSGARLLLNTEVQSIKKVSSGKWTVKSTAGSSDYTAVLLAAPAPNSGITLPPYVLSQLPDVAYIDLHVTLLSTTSVRPNSTYFGGARVPDMVLTTRGAEFNSLSYHGRLKSATGEPIEPAQWLVKIFSMQRVSDEWLEDMFGKPGWVLRKEWEPYPVLPPTNIFPPVKLDEGLYYINAFEPLISTMETETLASRNVVELMLSDKFDLPGLCPPLAESFSTEDKKGDFVYGWDCL</sequence>